<comment type="caution">
    <text evidence="1">The sequence shown here is derived from an EMBL/GenBank/DDBJ whole genome shotgun (WGS) entry which is preliminary data.</text>
</comment>
<name>A0ABX1TVT6_9PROT</name>
<accession>A0ABX1TVT6</accession>
<sequence>MNDNKKNEATAPELLHGTIGVCLVSPTLERMQPEGDSPFSNGRDIYPKDSGGQIFPEARFDGNLQADIEAAKVQILKQPQHGEILIRDGFRFQYLPQAGYTGNDEATVLVNIGGKNVKVVYFIKVLDISTQTHNDYENYKRVYMQHCEKKRMAHLLQRA</sequence>
<organism evidence="1 2">
    <name type="scientific">Candidatus Accumulibacter phosphatis</name>
    <dbReference type="NCBI Taxonomy" id="327160"/>
    <lineage>
        <taxon>Bacteria</taxon>
        <taxon>Pseudomonadati</taxon>
        <taxon>Pseudomonadota</taxon>
        <taxon>Betaproteobacteria</taxon>
        <taxon>Candidatus Accumulibacter</taxon>
    </lineage>
</organism>
<evidence type="ECO:0000313" key="2">
    <source>
        <dbReference type="Proteomes" id="UP000749010"/>
    </source>
</evidence>
<evidence type="ECO:0000313" key="1">
    <source>
        <dbReference type="EMBL" id="NMQ28391.1"/>
    </source>
</evidence>
<dbReference type="EMBL" id="SPMY01000032">
    <property type="protein sequence ID" value="NMQ28391.1"/>
    <property type="molecule type" value="Genomic_DNA"/>
</dbReference>
<dbReference type="Proteomes" id="UP000749010">
    <property type="component" value="Unassembled WGS sequence"/>
</dbReference>
<gene>
    <name evidence="1" type="ORF">E4Q23_11880</name>
</gene>
<protein>
    <recommendedName>
        <fullName evidence="3">Phage-Barnase-EndoU-ColicinE5/D-RelE like nuclease 3 domain-containing protein</fullName>
    </recommendedName>
</protein>
<reference evidence="1 2" key="1">
    <citation type="submission" date="2019-03" db="EMBL/GenBank/DDBJ databases">
        <title>Metabolic reconstructions from genomes of highly enriched 'Candidatus Accumulibacter' and 'Candidatus Competibacter' bioreactor populations.</title>
        <authorList>
            <person name="Annavajhala M.K."/>
            <person name="Welles L."/>
            <person name="Abbas B."/>
            <person name="Sorokin D."/>
            <person name="Park H."/>
            <person name="Van Loosdrecht M."/>
            <person name="Chandran K."/>
        </authorList>
    </citation>
    <scope>NUCLEOTIDE SEQUENCE [LARGE SCALE GENOMIC DNA]</scope>
    <source>
        <strain evidence="1 2">SBR_S</strain>
    </source>
</reference>
<proteinExistence type="predicted"/>
<keyword evidence="2" id="KW-1185">Reference proteome</keyword>
<evidence type="ECO:0008006" key="3">
    <source>
        <dbReference type="Google" id="ProtNLM"/>
    </source>
</evidence>
<dbReference type="RefSeq" id="WP_169066848.1">
    <property type="nucleotide sequence ID" value="NZ_SPMY01000032.1"/>
</dbReference>